<evidence type="ECO:0000256" key="2">
    <source>
        <dbReference type="SAM" id="MobiDB-lite"/>
    </source>
</evidence>
<keyword evidence="1" id="KW-0819">tRNA processing</keyword>
<dbReference type="GO" id="GO:0008270">
    <property type="term" value="F:zinc ion binding"/>
    <property type="evidence" value="ECO:0007669"/>
    <property type="project" value="UniProtKB-KW"/>
</dbReference>
<name>A0A9N8ZFU3_9GLOM</name>
<comment type="similarity">
    <text evidence="1">Belongs to the methyltransferase TRM13 family.</text>
</comment>
<sequence length="404" mass="47044">MPKELNVIRSKRKEPTPPLPPENIENKYCGEHLNYDTKETIRERIPCPYDLSHKCNSRPKPNPPYFTLNINCTLPIPQNEERFSLSELNNESLKKLIANVNNWYDQFAQEIKTLILDHEAETRQMARLNLLQEEKCFIEFGSGKGELSYFTKLAVKDHEGKSNFILIDRKITRCKFDSAIRDATEKKSIVKRIEIDIKDLDLSKLDIIKNKKIVAFSKHLCGSATDITLKSLVNYSKSDMEKKPIDGIIIALCCHQLCQYHMYPYHEFLQEIGITKADFKGICAMSSWAICGQRPDKCKEDNNENKDDGDSKEKNKNLIKNDDEEEHFYHDSMEFTEEDNTRLHYSGLDYHTREALGYKCKRILDFGRYKYLKENGFETELIYYVEPETSLENLALIAIPIKTN</sequence>
<feature type="domain" description="Methyltransferase TRM13" evidence="3">
    <location>
        <begin position="124"/>
        <end position="398"/>
    </location>
</feature>
<comment type="catalytic activity">
    <reaction evidence="1">
        <text>cytidine(4) in tRNA(Pro) + S-adenosyl-L-methionine = 2'-O-methylcytidine(4) in tRNA(Pro) + S-adenosyl-L-homocysteine + H(+)</text>
        <dbReference type="Rhea" id="RHEA:32767"/>
        <dbReference type="Rhea" id="RHEA-COMP:10397"/>
        <dbReference type="Rhea" id="RHEA-COMP:10398"/>
        <dbReference type="ChEBI" id="CHEBI:15378"/>
        <dbReference type="ChEBI" id="CHEBI:57856"/>
        <dbReference type="ChEBI" id="CHEBI:59789"/>
        <dbReference type="ChEBI" id="CHEBI:74495"/>
        <dbReference type="ChEBI" id="CHEBI:82748"/>
        <dbReference type="EC" id="2.1.1.225"/>
    </reaction>
</comment>
<comment type="caution">
    <text evidence="4">The sequence shown here is derived from an EMBL/GenBank/DDBJ whole genome shotgun (WGS) entry which is preliminary data.</text>
</comment>
<dbReference type="AlphaFoldDB" id="A0A9N8ZFU3"/>
<dbReference type="PANTHER" id="PTHR12998">
    <property type="entry name" value="TRNA:M(4)X MODIFICATION ENZYME TRM13 HOMOLOG"/>
    <property type="match status" value="1"/>
</dbReference>
<comment type="catalytic activity">
    <reaction evidence="1">
        <text>cytidine(4) in tRNA(Gly)(GCC) + S-adenosyl-L-methionine = 2'-O-methylcytidine(4) in tRNA(Gly)(GCC) + S-adenosyl-L-homocysteine + H(+)</text>
        <dbReference type="Rhea" id="RHEA:43192"/>
        <dbReference type="Rhea" id="RHEA-COMP:10399"/>
        <dbReference type="Rhea" id="RHEA-COMP:10400"/>
        <dbReference type="ChEBI" id="CHEBI:15378"/>
        <dbReference type="ChEBI" id="CHEBI:57856"/>
        <dbReference type="ChEBI" id="CHEBI:59789"/>
        <dbReference type="ChEBI" id="CHEBI:74495"/>
        <dbReference type="ChEBI" id="CHEBI:82748"/>
        <dbReference type="EC" id="2.1.1.225"/>
    </reaction>
</comment>
<evidence type="ECO:0000256" key="1">
    <source>
        <dbReference type="RuleBase" id="RU367103"/>
    </source>
</evidence>
<comment type="catalytic activity">
    <reaction evidence="1">
        <text>adenosine(4) in tRNA(His) + S-adenosyl-L-methionine = 2'-O-methyladenosine(4) in tRNA(His) + S-adenosyl-L-homocysteine + H(+)</text>
        <dbReference type="Rhea" id="RHEA:43196"/>
        <dbReference type="Rhea" id="RHEA-COMP:10401"/>
        <dbReference type="Rhea" id="RHEA-COMP:10402"/>
        <dbReference type="ChEBI" id="CHEBI:15378"/>
        <dbReference type="ChEBI" id="CHEBI:57856"/>
        <dbReference type="ChEBI" id="CHEBI:59789"/>
        <dbReference type="ChEBI" id="CHEBI:74411"/>
        <dbReference type="ChEBI" id="CHEBI:74477"/>
        <dbReference type="EC" id="2.1.1.225"/>
    </reaction>
</comment>
<protein>
    <recommendedName>
        <fullName evidence="1">tRNA:m(4)X modification enzyme TRM13</fullName>
        <ecNumber evidence="1">2.1.1.225</ecNumber>
    </recommendedName>
</protein>
<keyword evidence="1" id="KW-0863">Zinc-finger</keyword>
<dbReference type="OrthoDB" id="258806at2759"/>
<keyword evidence="1" id="KW-0479">Metal-binding</keyword>
<dbReference type="Pfam" id="PF05206">
    <property type="entry name" value="TRM13"/>
    <property type="match status" value="1"/>
</dbReference>
<organism evidence="4 5">
    <name type="scientific">Diversispora eburnea</name>
    <dbReference type="NCBI Taxonomy" id="1213867"/>
    <lineage>
        <taxon>Eukaryota</taxon>
        <taxon>Fungi</taxon>
        <taxon>Fungi incertae sedis</taxon>
        <taxon>Mucoromycota</taxon>
        <taxon>Glomeromycotina</taxon>
        <taxon>Glomeromycetes</taxon>
        <taxon>Diversisporales</taxon>
        <taxon>Diversisporaceae</taxon>
        <taxon>Diversispora</taxon>
    </lineage>
</organism>
<feature type="region of interest" description="Disordered" evidence="2">
    <location>
        <begin position="1"/>
        <end position="25"/>
    </location>
</feature>
<keyword evidence="1" id="KW-0489">Methyltransferase</keyword>
<dbReference type="InterPro" id="IPR007871">
    <property type="entry name" value="Methyltransferase_TRM13"/>
</dbReference>
<reference evidence="4" key="1">
    <citation type="submission" date="2021-06" db="EMBL/GenBank/DDBJ databases">
        <authorList>
            <person name="Kallberg Y."/>
            <person name="Tangrot J."/>
            <person name="Rosling A."/>
        </authorList>
    </citation>
    <scope>NUCLEOTIDE SEQUENCE</scope>
    <source>
        <strain evidence="4">AZ414A</strain>
    </source>
</reference>
<dbReference type="Proteomes" id="UP000789706">
    <property type="component" value="Unassembled WGS sequence"/>
</dbReference>
<keyword evidence="1" id="KW-0808">Transferase</keyword>
<keyword evidence="5" id="KW-1185">Reference proteome</keyword>
<dbReference type="EMBL" id="CAJVPK010000275">
    <property type="protein sequence ID" value="CAG8487121.1"/>
    <property type="molecule type" value="Genomic_DNA"/>
</dbReference>
<keyword evidence="1" id="KW-0949">S-adenosyl-L-methionine</keyword>
<accession>A0A9N8ZFU3</accession>
<evidence type="ECO:0000313" key="5">
    <source>
        <dbReference type="Proteomes" id="UP000789706"/>
    </source>
</evidence>
<evidence type="ECO:0000313" key="4">
    <source>
        <dbReference type="EMBL" id="CAG8487121.1"/>
    </source>
</evidence>
<keyword evidence="1" id="KW-0862">Zinc</keyword>
<gene>
    <name evidence="4" type="ORF">DEBURN_LOCUS3973</name>
</gene>
<dbReference type="EC" id="2.1.1.225" evidence="1"/>
<dbReference type="PANTHER" id="PTHR12998:SF0">
    <property type="entry name" value="TRNA:M(4)X MODIFICATION ENZYME TRM13 HOMOLOG"/>
    <property type="match status" value="1"/>
</dbReference>
<proteinExistence type="inferred from homology"/>
<dbReference type="GO" id="GO:0106050">
    <property type="term" value="F:tRNA 2'-O-methyltransferase activity"/>
    <property type="evidence" value="ECO:0007669"/>
    <property type="project" value="UniProtKB-UniRule"/>
</dbReference>
<evidence type="ECO:0000259" key="3">
    <source>
        <dbReference type="Pfam" id="PF05206"/>
    </source>
</evidence>
<dbReference type="GO" id="GO:0030488">
    <property type="term" value="P:tRNA methylation"/>
    <property type="evidence" value="ECO:0007669"/>
    <property type="project" value="InterPro"/>
</dbReference>
<comment type="function">
    <text evidence="1">tRNA methylase which 2'-O-methylates cytidine(4) in tRNA(Pro) and tRNA(Gly)(GCC), and adenosine(4) in tRNA(His).</text>
</comment>
<dbReference type="InterPro" id="IPR039044">
    <property type="entry name" value="Trm13"/>
</dbReference>